<organism evidence="2 3">
    <name type="scientific">Lunasporangiospora selenospora</name>
    <dbReference type="NCBI Taxonomy" id="979761"/>
    <lineage>
        <taxon>Eukaryota</taxon>
        <taxon>Fungi</taxon>
        <taxon>Fungi incertae sedis</taxon>
        <taxon>Mucoromycota</taxon>
        <taxon>Mortierellomycotina</taxon>
        <taxon>Mortierellomycetes</taxon>
        <taxon>Mortierellales</taxon>
        <taxon>Mortierellaceae</taxon>
        <taxon>Lunasporangiospora</taxon>
    </lineage>
</organism>
<sequence length="136" mass="14681">MKIISAIVFSAISIATASAACQERCSTSSSRSTNSRCVYSCYPDEARTAKTNAANFAGALKRKGFGCSADSGEVICSKTKDFGDCDSHTWYTGKNCKLSGSVVNVLPGFYRTSDADFWSQWVVSELCPNTDNQIKK</sequence>
<keyword evidence="3" id="KW-1185">Reference proteome</keyword>
<feature type="chain" id="PRO_5040375377" evidence="1">
    <location>
        <begin position="20"/>
        <end position="136"/>
    </location>
</feature>
<evidence type="ECO:0000313" key="2">
    <source>
        <dbReference type="EMBL" id="KAF9586276.1"/>
    </source>
</evidence>
<gene>
    <name evidence="2" type="ORF">BGW38_007557</name>
</gene>
<reference evidence="2" key="1">
    <citation type="journal article" date="2020" name="Fungal Divers.">
        <title>Resolving the Mortierellaceae phylogeny through synthesis of multi-gene phylogenetics and phylogenomics.</title>
        <authorList>
            <person name="Vandepol N."/>
            <person name="Liber J."/>
            <person name="Desiro A."/>
            <person name="Na H."/>
            <person name="Kennedy M."/>
            <person name="Barry K."/>
            <person name="Grigoriev I.V."/>
            <person name="Miller A.N."/>
            <person name="O'Donnell K."/>
            <person name="Stajich J.E."/>
            <person name="Bonito G."/>
        </authorList>
    </citation>
    <scope>NUCLEOTIDE SEQUENCE</scope>
    <source>
        <strain evidence="2">KOD1015</strain>
    </source>
</reference>
<dbReference type="Proteomes" id="UP000780801">
    <property type="component" value="Unassembled WGS sequence"/>
</dbReference>
<dbReference type="PROSITE" id="PS51257">
    <property type="entry name" value="PROKAR_LIPOPROTEIN"/>
    <property type="match status" value="1"/>
</dbReference>
<dbReference type="AlphaFoldDB" id="A0A9P6G3N5"/>
<name>A0A9P6G3N5_9FUNG</name>
<protein>
    <submittedName>
        <fullName evidence="2">Uncharacterized protein</fullName>
    </submittedName>
</protein>
<dbReference type="EMBL" id="JAABOA010000050">
    <property type="protein sequence ID" value="KAF9586276.1"/>
    <property type="molecule type" value="Genomic_DNA"/>
</dbReference>
<keyword evidence="1" id="KW-0732">Signal</keyword>
<evidence type="ECO:0000313" key="3">
    <source>
        <dbReference type="Proteomes" id="UP000780801"/>
    </source>
</evidence>
<accession>A0A9P6G3N5</accession>
<proteinExistence type="predicted"/>
<evidence type="ECO:0000256" key="1">
    <source>
        <dbReference type="SAM" id="SignalP"/>
    </source>
</evidence>
<comment type="caution">
    <text evidence="2">The sequence shown here is derived from an EMBL/GenBank/DDBJ whole genome shotgun (WGS) entry which is preliminary data.</text>
</comment>
<feature type="signal peptide" evidence="1">
    <location>
        <begin position="1"/>
        <end position="19"/>
    </location>
</feature>